<feature type="region of interest" description="Disordered" evidence="1">
    <location>
        <begin position="285"/>
        <end position="317"/>
    </location>
</feature>
<dbReference type="PANTHER" id="PTHR36151:SF3">
    <property type="entry name" value="ER-BOUND OXYGENASE MPAB_MPAB'_RUBBER OXYGENASE CATALYTIC DOMAIN-CONTAINING PROTEIN"/>
    <property type="match status" value="1"/>
</dbReference>
<evidence type="ECO:0000259" key="2">
    <source>
        <dbReference type="Pfam" id="PF09995"/>
    </source>
</evidence>
<comment type="caution">
    <text evidence="3">The sequence shown here is derived from an EMBL/GenBank/DDBJ whole genome shotgun (WGS) entry which is preliminary data.</text>
</comment>
<feature type="region of interest" description="Disordered" evidence="1">
    <location>
        <begin position="1"/>
        <end position="24"/>
    </location>
</feature>
<dbReference type="Pfam" id="PF09995">
    <property type="entry name" value="MPAB_Lcp_cat"/>
    <property type="match status" value="1"/>
</dbReference>
<evidence type="ECO:0000256" key="1">
    <source>
        <dbReference type="SAM" id="MobiDB-lite"/>
    </source>
</evidence>
<protein>
    <recommendedName>
        <fullName evidence="2">ER-bound oxygenase mpaB/mpaB'/Rubber oxygenase catalytic domain-containing protein</fullName>
    </recommendedName>
</protein>
<dbReference type="RefSeq" id="WP_161926334.1">
    <property type="nucleotide sequence ID" value="NZ_BJOU01000001.1"/>
</dbReference>
<dbReference type="GO" id="GO:0016491">
    <property type="term" value="F:oxidoreductase activity"/>
    <property type="evidence" value="ECO:0007669"/>
    <property type="project" value="InterPro"/>
</dbReference>
<evidence type="ECO:0000313" key="3">
    <source>
        <dbReference type="EMBL" id="GED96930.1"/>
    </source>
</evidence>
<dbReference type="InterPro" id="IPR018713">
    <property type="entry name" value="MPAB/Lcp_cat_dom"/>
</dbReference>
<dbReference type="AlphaFoldDB" id="A0A7I9UVX6"/>
<dbReference type="EMBL" id="BJOU01000001">
    <property type="protein sequence ID" value="GED96930.1"/>
    <property type="molecule type" value="Genomic_DNA"/>
</dbReference>
<reference evidence="4" key="1">
    <citation type="submission" date="2019-06" db="EMBL/GenBank/DDBJ databases">
        <title>Gordonia isolated from sludge of a wastewater treatment plant.</title>
        <authorList>
            <person name="Tamura T."/>
            <person name="Aoyama K."/>
            <person name="Kang Y."/>
            <person name="Saito S."/>
            <person name="Akiyama N."/>
            <person name="Yazawa K."/>
            <person name="Gonoi T."/>
            <person name="Mikami Y."/>
        </authorList>
    </citation>
    <scope>NUCLEOTIDE SEQUENCE [LARGE SCALE GENOMIC DNA]</scope>
    <source>
        <strain evidence="4">NBRC 107697</strain>
    </source>
</reference>
<feature type="domain" description="ER-bound oxygenase mpaB/mpaB'/Rubber oxygenase catalytic" evidence="2">
    <location>
        <begin position="35"/>
        <end position="269"/>
    </location>
</feature>
<organism evidence="3 4">
    <name type="scientific">Gordonia crocea</name>
    <dbReference type="NCBI Taxonomy" id="589162"/>
    <lineage>
        <taxon>Bacteria</taxon>
        <taxon>Bacillati</taxon>
        <taxon>Actinomycetota</taxon>
        <taxon>Actinomycetes</taxon>
        <taxon>Mycobacteriales</taxon>
        <taxon>Gordoniaceae</taxon>
        <taxon>Gordonia</taxon>
    </lineage>
</organism>
<keyword evidence="4" id="KW-1185">Reference proteome</keyword>
<proteinExistence type="predicted"/>
<dbReference type="PANTHER" id="PTHR36151">
    <property type="entry name" value="BLR2777 PROTEIN"/>
    <property type="match status" value="1"/>
</dbReference>
<gene>
    <name evidence="3" type="ORF">nbrc107697_09690</name>
</gene>
<name>A0A7I9UVX6_9ACTN</name>
<dbReference type="OrthoDB" id="3456672at2"/>
<accession>A0A7I9UVX6</accession>
<dbReference type="Proteomes" id="UP000444980">
    <property type="component" value="Unassembled WGS sequence"/>
</dbReference>
<sequence>MTEVLEPAQTAAVDDYDPAASTSLPEIGPESATFRFFGDWRGLFMGLWSGSMQNMHPKLAAGVWEHSDFFGERWERLFRSMYPIGGVVFDPDPESTGREVRDYHLTIKGQMDDGGRYHALDPDVFYWAHATFWYGNIRCAEVFGPRISEADKRQLFEESRTWYSRYGVSMRPCPDTYEEFLAYWDHMCRYVLRDHAAVRTVLDITKLPPPPWMPSWTPKWLWRIQAAQGQKAFMWITTGLYDEPIREMMGLTWTRRDEVVFRLFGKAVAAGMNLVPARYRRHPRARDADDRVAGRVPADAPLLESPERNMPTGAEAQNPIHYCPVHATRRANLPWQSKRGLTALSRAAARRSASPGSG</sequence>
<evidence type="ECO:0000313" key="4">
    <source>
        <dbReference type="Proteomes" id="UP000444980"/>
    </source>
</evidence>